<dbReference type="InterPro" id="IPR051013">
    <property type="entry name" value="MBL_superfamily_lactonases"/>
</dbReference>
<dbReference type="AlphaFoldDB" id="A0A3E2HS87"/>
<proteinExistence type="inferred from homology"/>
<dbReference type="EMBL" id="NCSJ02000001">
    <property type="protein sequence ID" value="RFU36207.1"/>
    <property type="molecule type" value="Genomic_DNA"/>
</dbReference>
<dbReference type="PANTHER" id="PTHR42978">
    <property type="entry name" value="QUORUM-QUENCHING LACTONASE YTNP-RELATED-RELATED"/>
    <property type="match status" value="1"/>
</dbReference>
<evidence type="ECO:0000256" key="4">
    <source>
        <dbReference type="ARBA" id="ARBA00022801"/>
    </source>
</evidence>
<feature type="non-terminal residue" evidence="7">
    <location>
        <position position="1"/>
    </location>
</feature>
<dbReference type="OrthoDB" id="10250730at2759"/>
<keyword evidence="8" id="KW-1185">Reference proteome</keyword>
<dbReference type="PANTHER" id="PTHR42978:SF2">
    <property type="entry name" value="102 KBASES UNSTABLE REGION: FROM 1 TO 119443"/>
    <property type="match status" value="1"/>
</dbReference>
<dbReference type="InterPro" id="IPR036866">
    <property type="entry name" value="RibonucZ/Hydroxyglut_hydro"/>
</dbReference>
<dbReference type="Proteomes" id="UP000258309">
    <property type="component" value="Unassembled WGS sequence"/>
</dbReference>
<organism evidence="7 8">
    <name type="scientific">Scytalidium lignicola</name>
    <name type="common">Hyphomycete</name>
    <dbReference type="NCBI Taxonomy" id="5539"/>
    <lineage>
        <taxon>Eukaryota</taxon>
        <taxon>Fungi</taxon>
        <taxon>Dikarya</taxon>
        <taxon>Ascomycota</taxon>
        <taxon>Pezizomycotina</taxon>
        <taxon>Leotiomycetes</taxon>
        <taxon>Leotiomycetes incertae sedis</taxon>
        <taxon>Scytalidium</taxon>
    </lineage>
</organism>
<evidence type="ECO:0000259" key="6">
    <source>
        <dbReference type="SMART" id="SM00849"/>
    </source>
</evidence>
<reference evidence="7 8" key="1">
    <citation type="submission" date="2018-05" db="EMBL/GenBank/DDBJ databases">
        <title>Draft genome sequence of Scytalidium lignicola DSM 105466, a ubiquitous saprotrophic fungus.</title>
        <authorList>
            <person name="Buettner E."/>
            <person name="Gebauer A.M."/>
            <person name="Hofrichter M."/>
            <person name="Liers C."/>
            <person name="Kellner H."/>
        </authorList>
    </citation>
    <scope>NUCLEOTIDE SEQUENCE [LARGE SCALE GENOMIC DNA]</scope>
    <source>
        <strain evidence="7 8">DSM 105466</strain>
    </source>
</reference>
<keyword evidence="4" id="KW-0378">Hydrolase</keyword>
<evidence type="ECO:0000313" key="7">
    <source>
        <dbReference type="EMBL" id="RFU36207.1"/>
    </source>
</evidence>
<name>A0A3E2HS87_SCYLI</name>
<evidence type="ECO:0000256" key="2">
    <source>
        <dbReference type="ARBA" id="ARBA00007749"/>
    </source>
</evidence>
<keyword evidence="5" id="KW-0862">Zinc</keyword>
<dbReference type="SMART" id="SM00849">
    <property type="entry name" value="Lactamase_B"/>
    <property type="match status" value="1"/>
</dbReference>
<comment type="similarity">
    <text evidence="2">Belongs to the metallo-beta-lactamase superfamily.</text>
</comment>
<dbReference type="Gene3D" id="3.60.15.10">
    <property type="entry name" value="Ribonuclease Z/Hydroxyacylglutathione hydrolase-like"/>
    <property type="match status" value="1"/>
</dbReference>
<sequence>MAFTTENTSSPPVEVFALATGQLHHPDRWLFEDGNEDLMTARNVYPDYSFLIRHASGKCILFDLGLDKNLDNYPEAIKKSFSYTSPIIHEDIVDLLGKGPVPSSAIDTVIFSHLHFDHVGDCTKFPNAAMITGPGSCQAAFPGYPTDQNSPFGGLVLVHPGYRELSFENDSWRPFGPFERAHDFFGDGSLFLVDAPGHASGHLGAAARTGPDEWVFMGGDTCHHRAILMGTRPMSLTMGPPDTSCFHRDPATAQKTIELIRSIEVTEKFQVLLAHDSYLSGIMPEYPISLNGWKGSQWKRNLDALVAKETAAK</sequence>
<evidence type="ECO:0000256" key="1">
    <source>
        <dbReference type="ARBA" id="ARBA00001947"/>
    </source>
</evidence>
<evidence type="ECO:0000256" key="5">
    <source>
        <dbReference type="ARBA" id="ARBA00022833"/>
    </source>
</evidence>
<feature type="non-terminal residue" evidence="7">
    <location>
        <position position="313"/>
    </location>
</feature>
<evidence type="ECO:0000313" key="8">
    <source>
        <dbReference type="Proteomes" id="UP000258309"/>
    </source>
</evidence>
<accession>A0A3E2HS87</accession>
<comment type="caution">
    <text evidence="7">The sequence shown here is derived from an EMBL/GenBank/DDBJ whole genome shotgun (WGS) entry which is preliminary data.</text>
</comment>
<feature type="domain" description="Metallo-beta-lactamase" evidence="6">
    <location>
        <begin position="46"/>
        <end position="275"/>
    </location>
</feature>
<dbReference type="InterPro" id="IPR001279">
    <property type="entry name" value="Metallo-B-lactamas"/>
</dbReference>
<protein>
    <recommendedName>
        <fullName evidence="6">Metallo-beta-lactamase domain-containing protein</fullName>
    </recommendedName>
</protein>
<gene>
    <name evidence="7" type="ORF">B7463_g85</name>
</gene>
<evidence type="ECO:0000256" key="3">
    <source>
        <dbReference type="ARBA" id="ARBA00022723"/>
    </source>
</evidence>
<dbReference type="SUPFAM" id="SSF56281">
    <property type="entry name" value="Metallo-hydrolase/oxidoreductase"/>
    <property type="match status" value="1"/>
</dbReference>
<dbReference type="GO" id="GO:0016787">
    <property type="term" value="F:hydrolase activity"/>
    <property type="evidence" value="ECO:0007669"/>
    <property type="project" value="UniProtKB-KW"/>
</dbReference>
<dbReference type="STRING" id="5539.A0A3E2HS87"/>
<dbReference type="GO" id="GO:0046872">
    <property type="term" value="F:metal ion binding"/>
    <property type="evidence" value="ECO:0007669"/>
    <property type="project" value="UniProtKB-KW"/>
</dbReference>
<comment type="cofactor">
    <cofactor evidence="1">
        <name>Zn(2+)</name>
        <dbReference type="ChEBI" id="CHEBI:29105"/>
    </cofactor>
</comment>
<dbReference type="Pfam" id="PF00753">
    <property type="entry name" value="Lactamase_B"/>
    <property type="match status" value="1"/>
</dbReference>
<dbReference type="OMA" id="NGWRESA"/>
<dbReference type="CDD" id="cd07730">
    <property type="entry name" value="metallo-hydrolase-like_MBL-fold"/>
    <property type="match status" value="1"/>
</dbReference>
<keyword evidence="3" id="KW-0479">Metal-binding</keyword>